<comment type="catalytic activity">
    <reaction evidence="7">
        <text>4-imidazolone-5-propanoate + H2O = N-formimidoyl-L-glutamate</text>
        <dbReference type="Rhea" id="RHEA:23660"/>
        <dbReference type="ChEBI" id="CHEBI:15377"/>
        <dbReference type="ChEBI" id="CHEBI:58928"/>
        <dbReference type="ChEBI" id="CHEBI:77893"/>
        <dbReference type="EC" id="3.5.2.7"/>
    </reaction>
</comment>
<feature type="binding site" evidence="7">
    <location>
        <position position="178"/>
    </location>
    <ligand>
        <name>4-imidazolone-5-propanoate</name>
        <dbReference type="ChEBI" id="CHEBI:77893"/>
    </ligand>
</feature>
<feature type="binding site" evidence="7">
    <location>
        <position position="75"/>
    </location>
    <ligand>
        <name>Zn(2+)</name>
        <dbReference type="ChEBI" id="CHEBI:29105"/>
    </ligand>
</feature>
<evidence type="ECO:0000259" key="8">
    <source>
        <dbReference type="Pfam" id="PF01979"/>
    </source>
</evidence>
<evidence type="ECO:0000256" key="6">
    <source>
        <dbReference type="ARBA" id="ARBA00023004"/>
    </source>
</evidence>
<dbReference type="HAMAP" id="MF_00372">
    <property type="entry name" value="HutI"/>
    <property type="match status" value="1"/>
</dbReference>
<evidence type="ECO:0000313" key="10">
    <source>
        <dbReference type="Proteomes" id="UP000778970"/>
    </source>
</evidence>
<dbReference type="RefSeq" id="WP_027288770.1">
    <property type="nucleotide sequence ID" value="NZ_NRRE01000026.1"/>
</dbReference>
<dbReference type="GO" id="GO:0050480">
    <property type="term" value="F:imidazolonepropionase activity"/>
    <property type="evidence" value="ECO:0007669"/>
    <property type="project" value="UniProtKB-UniRule"/>
</dbReference>
<dbReference type="InterPro" id="IPR005920">
    <property type="entry name" value="HutI"/>
</dbReference>
<feature type="binding site" evidence="7">
    <location>
        <position position="82"/>
    </location>
    <ligand>
        <name>4-imidazolone-5-propanoate</name>
        <dbReference type="ChEBI" id="CHEBI:77893"/>
    </ligand>
</feature>
<dbReference type="PANTHER" id="PTHR42752">
    <property type="entry name" value="IMIDAZOLONEPROPIONASE"/>
    <property type="match status" value="1"/>
</dbReference>
<dbReference type="InterPro" id="IPR006680">
    <property type="entry name" value="Amidohydro-rel"/>
</dbReference>
<accession>A0A934QJL2</accession>
<feature type="binding site" evidence="7">
    <location>
        <position position="323"/>
    </location>
    <ligand>
        <name>4-imidazolone-5-propanoate</name>
        <dbReference type="ChEBI" id="CHEBI:77893"/>
    </ligand>
</feature>
<keyword evidence="2 7" id="KW-0479">Metal-binding</keyword>
<feature type="binding site" evidence="7">
    <location>
        <position position="73"/>
    </location>
    <ligand>
        <name>Fe(3+)</name>
        <dbReference type="ChEBI" id="CHEBI:29034"/>
    </ligand>
</feature>
<keyword evidence="4 7" id="KW-0369">Histidine metabolism</keyword>
<feature type="binding site" evidence="7">
    <location>
        <position position="145"/>
    </location>
    <ligand>
        <name>4-imidazolone-5-propanoate</name>
        <dbReference type="ChEBI" id="CHEBI:77893"/>
    </ligand>
</feature>
<reference evidence="9" key="1">
    <citation type="submission" date="2017-08" db="EMBL/GenBank/DDBJ databases">
        <authorList>
            <person name="Imhoff J.F."/>
            <person name="Rahn T."/>
            <person name="Kuenzel S."/>
            <person name="Neulinger S.C."/>
        </authorList>
    </citation>
    <scope>NUCLEOTIDE SEQUENCE</scope>
    <source>
        <strain evidence="9">DSM 9154</strain>
    </source>
</reference>
<dbReference type="InterPro" id="IPR032466">
    <property type="entry name" value="Metal_Hydrolase"/>
</dbReference>
<dbReference type="AlphaFoldDB" id="A0A934QJL2"/>
<dbReference type="Gene3D" id="2.30.40.10">
    <property type="entry name" value="Urease, subunit C, domain 1"/>
    <property type="match status" value="1"/>
</dbReference>
<evidence type="ECO:0000256" key="4">
    <source>
        <dbReference type="ARBA" id="ARBA00022808"/>
    </source>
</evidence>
<evidence type="ECO:0000313" key="9">
    <source>
        <dbReference type="EMBL" id="MBK1698092.1"/>
    </source>
</evidence>
<evidence type="ECO:0000256" key="2">
    <source>
        <dbReference type="ARBA" id="ARBA00022723"/>
    </source>
</evidence>
<comment type="similarity">
    <text evidence="7">Belongs to the metallo-dependent hydrolases superfamily. HutI family.</text>
</comment>
<feature type="binding site" evidence="7">
    <location>
        <position position="320"/>
    </location>
    <ligand>
        <name>N-formimidoyl-L-glutamate</name>
        <dbReference type="ChEBI" id="CHEBI:58928"/>
    </ligand>
</feature>
<keyword evidence="10" id="KW-1185">Reference proteome</keyword>
<feature type="binding site" evidence="7">
    <location>
        <position position="145"/>
    </location>
    <ligand>
        <name>N-formimidoyl-L-glutamate</name>
        <dbReference type="ChEBI" id="CHEBI:58928"/>
    </ligand>
</feature>
<dbReference type="FunFam" id="3.20.20.140:FF:000007">
    <property type="entry name" value="Imidazolonepropionase"/>
    <property type="match status" value="1"/>
</dbReference>
<evidence type="ECO:0000256" key="3">
    <source>
        <dbReference type="ARBA" id="ARBA00022801"/>
    </source>
</evidence>
<dbReference type="GO" id="GO:0019556">
    <property type="term" value="P:L-histidine catabolic process to glutamate and formamide"/>
    <property type="evidence" value="ECO:0007669"/>
    <property type="project" value="UniProtKB-UniRule"/>
</dbReference>
<dbReference type="EMBL" id="NRRE01000026">
    <property type="protein sequence ID" value="MBK1698092.1"/>
    <property type="molecule type" value="Genomic_DNA"/>
</dbReference>
<comment type="subcellular location">
    <subcellularLocation>
        <location evidence="7">Cytoplasm</location>
    </subcellularLocation>
</comment>
<dbReference type="EC" id="3.5.2.7" evidence="1 7"/>
<feature type="binding site" evidence="7">
    <location>
        <position position="318"/>
    </location>
    <ligand>
        <name>Zn(2+)</name>
        <dbReference type="ChEBI" id="CHEBI:29105"/>
    </ligand>
</feature>
<reference evidence="9" key="2">
    <citation type="journal article" date="2020" name="Microorganisms">
        <title>Osmotic Adaptation and Compatible Solute Biosynthesis of Phototrophic Bacteria as Revealed from Genome Analyses.</title>
        <authorList>
            <person name="Imhoff J.F."/>
            <person name="Rahn T."/>
            <person name="Kunzel S."/>
            <person name="Keller A."/>
            <person name="Neulinger S.C."/>
        </authorList>
    </citation>
    <scope>NUCLEOTIDE SEQUENCE</scope>
    <source>
        <strain evidence="9">DSM 9154</strain>
    </source>
</reference>
<feature type="binding site" evidence="7">
    <location>
        <position position="73"/>
    </location>
    <ligand>
        <name>Zn(2+)</name>
        <dbReference type="ChEBI" id="CHEBI:29105"/>
    </ligand>
</feature>
<feature type="binding site" evidence="7">
    <location>
        <position position="246"/>
    </location>
    <ligand>
        <name>4-imidazolone-5-propanoate</name>
        <dbReference type="ChEBI" id="CHEBI:77893"/>
    </ligand>
</feature>
<feature type="domain" description="Amidohydrolase-related" evidence="8">
    <location>
        <begin position="64"/>
        <end position="404"/>
    </location>
</feature>
<dbReference type="InterPro" id="IPR011059">
    <property type="entry name" value="Metal-dep_hydrolase_composite"/>
</dbReference>
<evidence type="ECO:0000256" key="7">
    <source>
        <dbReference type="HAMAP-Rule" id="MF_00372"/>
    </source>
</evidence>
<comment type="cofactor">
    <cofactor evidence="7">
        <name>Zn(2+)</name>
        <dbReference type="ChEBI" id="CHEBI:29105"/>
    </cofactor>
    <cofactor evidence="7">
        <name>Fe(3+)</name>
        <dbReference type="ChEBI" id="CHEBI:29034"/>
    </cofactor>
    <text evidence="7">Binds 1 zinc or iron ion per subunit.</text>
</comment>
<dbReference type="Proteomes" id="UP000778970">
    <property type="component" value="Unassembled WGS sequence"/>
</dbReference>
<dbReference type="CDD" id="cd01296">
    <property type="entry name" value="Imidazolone-5PH"/>
    <property type="match status" value="1"/>
</dbReference>
<dbReference type="SUPFAM" id="SSF51338">
    <property type="entry name" value="Composite domain of metallo-dependent hydrolases"/>
    <property type="match status" value="1"/>
</dbReference>
<comment type="pathway">
    <text evidence="7">Amino-acid degradation; L-histidine degradation into L-glutamate; N-formimidoyl-L-glutamate from L-histidine: step 3/3.</text>
</comment>
<name>A0A934QJL2_9PROT</name>
<dbReference type="PANTHER" id="PTHR42752:SF1">
    <property type="entry name" value="IMIDAZOLONEPROPIONASE-RELATED"/>
    <property type="match status" value="1"/>
</dbReference>
<comment type="function">
    <text evidence="7">Catalyzes the hydrolytic cleavage of the carbon-nitrogen bond in imidazolone-5-propanoate to yield N-formimidoyl-L-glutamate. It is the third step in the universal histidine degradation pathway.</text>
</comment>
<dbReference type="Pfam" id="PF01979">
    <property type="entry name" value="Amidohydro_1"/>
    <property type="match status" value="1"/>
</dbReference>
<comment type="caution">
    <text evidence="9">The sequence shown here is derived from an EMBL/GenBank/DDBJ whole genome shotgun (WGS) entry which is preliminary data.</text>
</comment>
<gene>
    <name evidence="7" type="primary">hutI</name>
    <name evidence="9" type="ORF">CKO21_12660</name>
</gene>
<feature type="binding site" evidence="7">
    <location>
        <position position="322"/>
    </location>
    <ligand>
        <name>N-formimidoyl-L-glutamate</name>
        <dbReference type="ChEBI" id="CHEBI:58928"/>
    </ligand>
</feature>
<sequence length="407" mass="43306">MWDTLWLDARLATMAPGTDRPYGAIEGGALAIEDGRIAWLGKRDELQGAPEKLAKQVHWVEGRWITPGLIDCHTHLAHGGNRASEFERRLLGDSDARIQADGGGISATVDATRAARDNELYEASSARLAPLLAEGVTTLEIKSGYGLCAESEMKQLRVARQLGRDYPLDVVTSFLGAHTVPPEFEDDCAAYIRAVTEQMLPAIVEAGLADAVDVFCGRGGFDAELCEWVLAAARGHGLPVKLHADQLSDSGGAELAARYGALSADHLEYANADGVAALARSGTVATLLPGAFYCLRGTRKPPIAAFREAGVPMAIATDSNPGSAPVTSILLMLSMGCTLFDLTPEEALAGVTREAARALGLLESRGTLEIGKRADLCVWEIDRPAELAYRVGFNPIAYVVKQGRARG</sequence>
<feature type="binding site" evidence="7">
    <location>
        <position position="243"/>
    </location>
    <ligand>
        <name>Fe(3+)</name>
        <dbReference type="ChEBI" id="CHEBI:29034"/>
    </ligand>
</feature>
<feature type="binding site" evidence="7">
    <location>
        <position position="318"/>
    </location>
    <ligand>
        <name>Fe(3+)</name>
        <dbReference type="ChEBI" id="CHEBI:29034"/>
    </ligand>
</feature>
<dbReference type="SUPFAM" id="SSF51556">
    <property type="entry name" value="Metallo-dependent hydrolases"/>
    <property type="match status" value="1"/>
</dbReference>
<dbReference type="GO" id="GO:0008270">
    <property type="term" value="F:zinc ion binding"/>
    <property type="evidence" value="ECO:0007669"/>
    <property type="project" value="UniProtKB-UniRule"/>
</dbReference>
<dbReference type="GO" id="GO:0005737">
    <property type="term" value="C:cytoplasm"/>
    <property type="evidence" value="ECO:0007669"/>
    <property type="project" value="UniProtKB-SubCell"/>
</dbReference>
<evidence type="ECO:0000256" key="1">
    <source>
        <dbReference type="ARBA" id="ARBA00012864"/>
    </source>
</evidence>
<keyword evidence="5 7" id="KW-0862">Zinc</keyword>
<protein>
    <recommendedName>
        <fullName evidence="1 7">Imidazolonepropionase</fullName>
        <ecNumber evidence="1 7">3.5.2.7</ecNumber>
    </recommendedName>
    <alternativeName>
        <fullName evidence="7">Imidazolone-5-propionate hydrolase</fullName>
    </alternativeName>
</protein>
<dbReference type="NCBIfam" id="TIGR01224">
    <property type="entry name" value="hutI"/>
    <property type="match status" value="1"/>
</dbReference>
<feature type="binding site" evidence="7">
    <location>
        <position position="75"/>
    </location>
    <ligand>
        <name>Fe(3+)</name>
        <dbReference type="ChEBI" id="CHEBI:29034"/>
    </ligand>
</feature>
<keyword evidence="7" id="KW-0963">Cytoplasm</keyword>
<evidence type="ECO:0000256" key="5">
    <source>
        <dbReference type="ARBA" id="ARBA00022833"/>
    </source>
</evidence>
<organism evidence="9 10">
    <name type="scientific">Rhodovibrio salinarum</name>
    <dbReference type="NCBI Taxonomy" id="1087"/>
    <lineage>
        <taxon>Bacteria</taxon>
        <taxon>Pseudomonadati</taxon>
        <taxon>Pseudomonadota</taxon>
        <taxon>Alphaproteobacteria</taxon>
        <taxon>Rhodospirillales</taxon>
        <taxon>Rhodovibrionaceae</taxon>
        <taxon>Rhodovibrio</taxon>
    </lineage>
</organism>
<keyword evidence="3 7" id="KW-0378">Hydrolase</keyword>
<dbReference type="GO" id="GO:0005506">
    <property type="term" value="F:iron ion binding"/>
    <property type="evidence" value="ECO:0007669"/>
    <property type="project" value="UniProtKB-UniRule"/>
</dbReference>
<feature type="binding site" evidence="7">
    <location>
        <position position="243"/>
    </location>
    <ligand>
        <name>Zn(2+)</name>
        <dbReference type="ChEBI" id="CHEBI:29105"/>
    </ligand>
</feature>
<keyword evidence="6 7" id="KW-0408">Iron</keyword>
<proteinExistence type="inferred from homology"/>
<dbReference type="Gene3D" id="3.20.20.140">
    <property type="entry name" value="Metal-dependent hydrolases"/>
    <property type="match status" value="1"/>
</dbReference>